<reference evidence="2" key="1">
    <citation type="submission" date="2016-02" db="EMBL/GenBank/DDBJ databases">
        <authorList>
            <person name="Wibberg D."/>
        </authorList>
    </citation>
    <scope>NUCLEOTIDE SEQUENCE [LARGE SCALE GENOMIC DNA]</scope>
</reference>
<proteinExistence type="predicted"/>
<evidence type="ECO:0000313" key="2">
    <source>
        <dbReference type="Proteomes" id="UP000199013"/>
    </source>
</evidence>
<accession>A0A1C3PF06</accession>
<gene>
    <name evidence="1" type="ORF">FDG2_5676</name>
</gene>
<name>A0A1C3PF06_9ACTN</name>
<dbReference type="Proteomes" id="UP000199013">
    <property type="component" value="Unassembled WGS sequence"/>
</dbReference>
<keyword evidence="2" id="KW-1185">Reference proteome</keyword>
<protein>
    <submittedName>
        <fullName evidence="1">Uncharacterized protein</fullName>
    </submittedName>
</protein>
<dbReference type="AlphaFoldDB" id="A0A1C3PF06"/>
<evidence type="ECO:0000313" key="1">
    <source>
        <dbReference type="EMBL" id="SBW28399.1"/>
    </source>
</evidence>
<sequence>MHNPILQNQAGDAFTSSLTGGSLRILETVTYLDPPEHTMVKDEVTEPTARTVGAGHVGGTFAALVRQAGFAGEDSRLSCQLIVTGACDGIRANVVDSSV</sequence>
<dbReference type="EMBL" id="FLUV01002350">
    <property type="protein sequence ID" value="SBW28399.1"/>
    <property type="molecule type" value="Genomic_DNA"/>
</dbReference>
<organism evidence="1 2">
    <name type="scientific">Candidatus Protofrankia californiensis</name>
    <dbReference type="NCBI Taxonomy" id="1839754"/>
    <lineage>
        <taxon>Bacteria</taxon>
        <taxon>Bacillati</taxon>
        <taxon>Actinomycetota</taxon>
        <taxon>Actinomycetes</taxon>
        <taxon>Frankiales</taxon>
        <taxon>Frankiaceae</taxon>
        <taxon>Protofrankia</taxon>
    </lineage>
</organism>